<dbReference type="InterPro" id="IPR050217">
    <property type="entry name" value="Peroxiredoxin"/>
</dbReference>
<dbReference type="InterPro" id="IPR000866">
    <property type="entry name" value="AhpC/TSA"/>
</dbReference>
<dbReference type="EC" id="1.11.1.24" evidence="2"/>
<protein>
    <recommendedName>
        <fullName evidence="2">thioredoxin-dependent peroxiredoxin</fullName>
        <ecNumber evidence="2">1.11.1.24</ecNumber>
    </recommendedName>
</protein>
<dbReference type="InterPro" id="IPR036249">
    <property type="entry name" value="Thioredoxin-like_sf"/>
</dbReference>
<dbReference type="Pfam" id="PF00578">
    <property type="entry name" value="AhpC-TSA"/>
    <property type="match status" value="1"/>
</dbReference>
<dbReference type="PANTHER" id="PTHR10681">
    <property type="entry name" value="THIOREDOXIN PEROXIDASE"/>
    <property type="match status" value="1"/>
</dbReference>
<evidence type="ECO:0000256" key="4">
    <source>
        <dbReference type="ARBA" id="ARBA00045169"/>
    </source>
</evidence>
<dbReference type="Pfam" id="PF10417">
    <property type="entry name" value="1-cysPrx_C"/>
    <property type="match status" value="1"/>
</dbReference>
<dbReference type="InterPro" id="IPR013766">
    <property type="entry name" value="Thioredoxin_domain"/>
</dbReference>
<comment type="function">
    <text evidence="4">Thiol-specific peroxidase that catalyzes the reduction of hydrogen peroxide and organic hydroperoxides to water and alcohols, respectively. Plays a role in cell protection against oxidative stress by detoxifying peroxides. May be an antioxidant enzyme particularly in the developing shoot and photosynthesizing leaf.</text>
</comment>
<dbReference type="CDD" id="cd03015">
    <property type="entry name" value="PRX_Typ2cys"/>
    <property type="match status" value="1"/>
</dbReference>
<dbReference type="EMBL" id="CAXHTA020000020">
    <property type="protein sequence ID" value="CAL5229486.1"/>
    <property type="molecule type" value="Genomic_DNA"/>
</dbReference>
<evidence type="ECO:0000259" key="6">
    <source>
        <dbReference type="PROSITE" id="PS51352"/>
    </source>
</evidence>
<dbReference type="Gene3D" id="3.40.30.10">
    <property type="entry name" value="Glutaredoxin"/>
    <property type="match status" value="1"/>
</dbReference>
<gene>
    <name evidence="7" type="primary">g12819</name>
    <name evidence="7" type="ORF">VP750_LOCUS11392</name>
</gene>
<reference evidence="7 8" key="1">
    <citation type="submission" date="2024-06" db="EMBL/GenBank/DDBJ databases">
        <authorList>
            <person name="Kraege A."/>
            <person name="Thomma B."/>
        </authorList>
    </citation>
    <scope>NUCLEOTIDE SEQUENCE [LARGE SCALE GENOMIC DNA]</scope>
</reference>
<evidence type="ECO:0000256" key="5">
    <source>
        <dbReference type="ARBA" id="ARBA00049091"/>
    </source>
</evidence>
<comment type="similarity">
    <text evidence="1">Belongs to the peroxiredoxin family. AhpC/Prx1 subfamily.</text>
</comment>
<dbReference type="PROSITE" id="PS51352">
    <property type="entry name" value="THIOREDOXIN_2"/>
    <property type="match status" value="1"/>
</dbReference>
<dbReference type="SUPFAM" id="SSF52833">
    <property type="entry name" value="Thioredoxin-like"/>
    <property type="match status" value="1"/>
</dbReference>
<organism evidence="7 8">
    <name type="scientific">Coccomyxa viridis</name>
    <dbReference type="NCBI Taxonomy" id="1274662"/>
    <lineage>
        <taxon>Eukaryota</taxon>
        <taxon>Viridiplantae</taxon>
        <taxon>Chlorophyta</taxon>
        <taxon>core chlorophytes</taxon>
        <taxon>Trebouxiophyceae</taxon>
        <taxon>Trebouxiophyceae incertae sedis</taxon>
        <taxon>Coccomyxaceae</taxon>
        <taxon>Coccomyxa</taxon>
    </lineage>
</organism>
<feature type="domain" description="Thioredoxin" evidence="6">
    <location>
        <begin position="70"/>
        <end position="227"/>
    </location>
</feature>
<evidence type="ECO:0000256" key="3">
    <source>
        <dbReference type="ARBA" id="ARBA00023002"/>
    </source>
</evidence>
<dbReference type="Proteomes" id="UP001497392">
    <property type="component" value="Unassembled WGS sequence"/>
</dbReference>
<keyword evidence="8" id="KW-1185">Reference proteome</keyword>
<comment type="caution">
    <text evidence="7">The sequence shown here is derived from an EMBL/GenBank/DDBJ whole genome shotgun (WGS) entry which is preliminary data.</text>
</comment>
<sequence length="261" mass="28671">MAAQMLASASAAPLAAAKQCRLHSTAKPAQAVLGGHAPFLQGRALRAPRCSHRIERSSTAARCQGEYKLPLVGGEAPDFTAEAVYDQEFQTVTLSQYRGKYVVLFFYPLDFTFVCPTEITAFSDRHGDFKSKNTEILGISVDSPFSHLAWVQTDRNQGGVGDLAYPLVSDLKREIVQKYNVLTPDGVALRGLFIIDKEGYIQHATINNLAFGRNVEETLRILQAIQYVQENPDEVCPAGWTPGANTMKPTPKDSKDYFAAL</sequence>
<evidence type="ECO:0000256" key="1">
    <source>
        <dbReference type="ARBA" id="ARBA00009796"/>
    </source>
</evidence>
<evidence type="ECO:0000256" key="2">
    <source>
        <dbReference type="ARBA" id="ARBA00013017"/>
    </source>
</evidence>
<evidence type="ECO:0000313" key="7">
    <source>
        <dbReference type="EMBL" id="CAL5229486.1"/>
    </source>
</evidence>
<dbReference type="PANTHER" id="PTHR10681:SF128">
    <property type="entry name" value="THIOREDOXIN-DEPENDENT PEROXIDE REDUCTASE, MITOCHONDRIAL"/>
    <property type="match status" value="1"/>
</dbReference>
<comment type="catalytic activity">
    <reaction evidence="5">
        <text>a hydroperoxide + [thioredoxin]-dithiol = an alcohol + [thioredoxin]-disulfide + H2O</text>
        <dbReference type="Rhea" id="RHEA:62620"/>
        <dbReference type="Rhea" id="RHEA-COMP:10698"/>
        <dbReference type="Rhea" id="RHEA-COMP:10700"/>
        <dbReference type="ChEBI" id="CHEBI:15377"/>
        <dbReference type="ChEBI" id="CHEBI:29950"/>
        <dbReference type="ChEBI" id="CHEBI:30879"/>
        <dbReference type="ChEBI" id="CHEBI:35924"/>
        <dbReference type="ChEBI" id="CHEBI:50058"/>
        <dbReference type="EC" id="1.11.1.24"/>
    </reaction>
</comment>
<name>A0ABP1GBB3_9CHLO</name>
<dbReference type="InterPro" id="IPR019479">
    <property type="entry name" value="Peroxiredoxin_C"/>
</dbReference>
<keyword evidence="3" id="KW-0560">Oxidoreductase</keyword>
<proteinExistence type="inferred from homology"/>
<evidence type="ECO:0000313" key="8">
    <source>
        <dbReference type="Proteomes" id="UP001497392"/>
    </source>
</evidence>
<accession>A0ABP1GBB3</accession>